<dbReference type="InterPro" id="IPR050553">
    <property type="entry name" value="Thioredoxin_ResA/DsbE_sf"/>
</dbReference>
<dbReference type="Proteomes" id="UP000184532">
    <property type="component" value="Unassembled WGS sequence"/>
</dbReference>
<dbReference type="InterPro" id="IPR025380">
    <property type="entry name" value="DUF4369"/>
</dbReference>
<comment type="subcellular location">
    <subcellularLocation>
        <location evidence="1">Cell envelope</location>
    </subcellularLocation>
</comment>
<evidence type="ECO:0000256" key="1">
    <source>
        <dbReference type="ARBA" id="ARBA00004196"/>
    </source>
</evidence>
<dbReference type="GO" id="GO:0016491">
    <property type="term" value="F:oxidoreductase activity"/>
    <property type="evidence" value="ECO:0007669"/>
    <property type="project" value="InterPro"/>
</dbReference>
<evidence type="ECO:0000256" key="2">
    <source>
        <dbReference type="ARBA" id="ARBA00022748"/>
    </source>
</evidence>
<protein>
    <submittedName>
        <fullName evidence="6">Thiol-disulfide isomerase or thioredoxin</fullName>
    </submittedName>
</protein>
<dbReference type="RefSeq" id="WP_245812769.1">
    <property type="nucleotide sequence ID" value="NZ_FQWL01000001.1"/>
</dbReference>
<dbReference type="STRING" id="570519.SAMN04488116_0729"/>
<dbReference type="PANTHER" id="PTHR42852">
    <property type="entry name" value="THIOL:DISULFIDE INTERCHANGE PROTEIN DSBE"/>
    <property type="match status" value="1"/>
</dbReference>
<evidence type="ECO:0000259" key="5">
    <source>
        <dbReference type="PROSITE" id="PS51352"/>
    </source>
</evidence>
<dbReference type="InterPro" id="IPR036249">
    <property type="entry name" value="Thioredoxin-like_sf"/>
</dbReference>
<dbReference type="Gene3D" id="3.40.30.10">
    <property type="entry name" value="Glutaredoxin"/>
    <property type="match status" value="1"/>
</dbReference>
<evidence type="ECO:0000256" key="3">
    <source>
        <dbReference type="ARBA" id="ARBA00023157"/>
    </source>
</evidence>
<accession>A0A1M5IIG5</accession>
<dbReference type="AlphaFoldDB" id="A0A1M5IIG5"/>
<dbReference type="GO" id="GO:0030313">
    <property type="term" value="C:cell envelope"/>
    <property type="evidence" value="ECO:0007669"/>
    <property type="project" value="UniProtKB-SubCell"/>
</dbReference>
<evidence type="ECO:0000313" key="7">
    <source>
        <dbReference type="Proteomes" id="UP000184532"/>
    </source>
</evidence>
<dbReference type="GO" id="GO:0016209">
    <property type="term" value="F:antioxidant activity"/>
    <property type="evidence" value="ECO:0007669"/>
    <property type="project" value="InterPro"/>
</dbReference>
<dbReference type="InterPro" id="IPR000866">
    <property type="entry name" value="AhpC/TSA"/>
</dbReference>
<keyword evidence="4" id="KW-0676">Redox-active center</keyword>
<evidence type="ECO:0000313" key="6">
    <source>
        <dbReference type="EMBL" id="SHG28057.1"/>
    </source>
</evidence>
<dbReference type="PROSITE" id="PS51352">
    <property type="entry name" value="THIOREDOXIN_2"/>
    <property type="match status" value="1"/>
</dbReference>
<keyword evidence="3" id="KW-1015">Disulfide bond</keyword>
<dbReference type="InterPro" id="IPR013766">
    <property type="entry name" value="Thioredoxin_domain"/>
</dbReference>
<feature type="domain" description="Thioredoxin" evidence="5">
    <location>
        <begin position="232"/>
        <end position="370"/>
    </location>
</feature>
<keyword evidence="7" id="KW-1185">Reference proteome</keyword>
<dbReference type="GO" id="GO:0016853">
    <property type="term" value="F:isomerase activity"/>
    <property type="evidence" value="ECO:0007669"/>
    <property type="project" value="UniProtKB-KW"/>
</dbReference>
<evidence type="ECO:0000256" key="4">
    <source>
        <dbReference type="ARBA" id="ARBA00023284"/>
    </source>
</evidence>
<keyword evidence="2" id="KW-0201">Cytochrome c-type biogenesis</keyword>
<dbReference type="GO" id="GO:0017004">
    <property type="term" value="P:cytochrome complex assembly"/>
    <property type="evidence" value="ECO:0007669"/>
    <property type="project" value="UniProtKB-KW"/>
</dbReference>
<name>A0A1M5IIG5_9FLAO</name>
<dbReference type="CDD" id="cd02966">
    <property type="entry name" value="TlpA_like_family"/>
    <property type="match status" value="1"/>
</dbReference>
<reference evidence="7" key="1">
    <citation type="submission" date="2016-11" db="EMBL/GenBank/DDBJ databases">
        <authorList>
            <person name="Varghese N."/>
            <person name="Submissions S."/>
        </authorList>
    </citation>
    <scope>NUCLEOTIDE SEQUENCE [LARGE SCALE GENOMIC DNA]</scope>
    <source>
        <strain evidence="7">DSM 22638</strain>
    </source>
</reference>
<keyword evidence="6" id="KW-0413">Isomerase</keyword>
<proteinExistence type="predicted"/>
<dbReference type="Pfam" id="PF14289">
    <property type="entry name" value="DUF4369"/>
    <property type="match status" value="1"/>
</dbReference>
<sequence>MMRKILMIALGVVCLTSCNSTPEGYTVNGTVTGELDNGTEIFLKTTDSLNQLVDIDTTTVENGVFAFSGFQQEPKLHYIFVGTDRGNIPLVLENGKIDLKFQKDSMNYAKVKGTVQNDMFMEYLDESRKLSDRARSMQDDMRSAAQQRDTATVAAIREEYVEFQDDVKNFNIDFAKQNTNALISVLIIRNLMMSKALPNAEIKTMFENLTTEMKASAPGVQLKAQLDKSKATEIGGVAPEFSAPTPDGNVLALSEVKGKVTLVDFWAAWCRPCRAENPNIVNVYNKYHDKGLNIIGVSLDTRAEDWTKAIESDGLAWNHISNLKRFRDPIAELYNINAIPAAFLLDENGVIIAKDLRGPALEQKVAELLN</sequence>
<dbReference type="PANTHER" id="PTHR42852:SF6">
    <property type="entry name" value="THIOL:DISULFIDE INTERCHANGE PROTEIN DSBE"/>
    <property type="match status" value="1"/>
</dbReference>
<dbReference type="Pfam" id="PF00578">
    <property type="entry name" value="AhpC-TSA"/>
    <property type="match status" value="1"/>
</dbReference>
<dbReference type="EMBL" id="FQWL01000001">
    <property type="protein sequence ID" value="SHG28057.1"/>
    <property type="molecule type" value="Genomic_DNA"/>
</dbReference>
<gene>
    <name evidence="6" type="ORF">SAMN04488116_0729</name>
</gene>
<organism evidence="6 7">
    <name type="scientific">Flagellimonas flava</name>
    <dbReference type="NCBI Taxonomy" id="570519"/>
    <lineage>
        <taxon>Bacteria</taxon>
        <taxon>Pseudomonadati</taxon>
        <taxon>Bacteroidota</taxon>
        <taxon>Flavobacteriia</taxon>
        <taxon>Flavobacteriales</taxon>
        <taxon>Flavobacteriaceae</taxon>
        <taxon>Flagellimonas</taxon>
    </lineage>
</organism>
<dbReference type="SUPFAM" id="SSF52833">
    <property type="entry name" value="Thioredoxin-like"/>
    <property type="match status" value="1"/>
</dbReference>